<evidence type="ECO:0000256" key="2">
    <source>
        <dbReference type="RuleBase" id="RU003707"/>
    </source>
</evidence>
<proteinExistence type="inferred from homology"/>
<gene>
    <name evidence="3" type="ORF">DVK44_28950</name>
</gene>
<dbReference type="GO" id="GO:0016853">
    <property type="term" value="F:isomerase activity"/>
    <property type="evidence" value="ECO:0007669"/>
    <property type="project" value="UniProtKB-KW"/>
</dbReference>
<dbReference type="KEGG" id="spad:DVK44_28950"/>
<sequence length="254" mass="26917">MIDDLKALHVVHDDAVVRVRLNSPETGNAISGRLLDELLAVLGALDDHPTLRVLVLSGEGADFCLGGDLAEFSSLVSPETGHAGMRALANKARRMCDLLANTGLVTIARLHGSVVGAGLGLAVFCDLRAGAEDSLYRLPELKVGVPPAWGGITARMLYETGAARSRELLLTSEKFDAARAAELAILHKVVPEDQLDATVDRWIEPLLHRSPSALRTTKAMLNAYAGAHRMADAPLFDAELMTAAVASARTAGAR</sequence>
<accession>A0A345HWG7</accession>
<dbReference type="Gene3D" id="3.90.226.10">
    <property type="entry name" value="2-enoyl-CoA Hydratase, Chain A, domain 1"/>
    <property type="match status" value="1"/>
</dbReference>
<dbReference type="PANTHER" id="PTHR42964:SF1">
    <property type="entry name" value="POLYKETIDE BIOSYNTHESIS ENOYL-COA HYDRATASE PKSH-RELATED"/>
    <property type="match status" value="1"/>
</dbReference>
<comment type="similarity">
    <text evidence="1 2">Belongs to the enoyl-CoA hydratase/isomerase family.</text>
</comment>
<dbReference type="InterPro" id="IPR029045">
    <property type="entry name" value="ClpP/crotonase-like_dom_sf"/>
</dbReference>
<dbReference type="PROSITE" id="PS00166">
    <property type="entry name" value="ENOYL_COA_HYDRATASE"/>
    <property type="match status" value="1"/>
</dbReference>
<organism evidence="3 4">
    <name type="scientific">Streptomyces paludis</name>
    <dbReference type="NCBI Taxonomy" id="2282738"/>
    <lineage>
        <taxon>Bacteria</taxon>
        <taxon>Bacillati</taxon>
        <taxon>Actinomycetota</taxon>
        <taxon>Actinomycetes</taxon>
        <taxon>Kitasatosporales</taxon>
        <taxon>Streptomycetaceae</taxon>
        <taxon>Streptomyces</taxon>
    </lineage>
</organism>
<dbReference type="InterPro" id="IPR051683">
    <property type="entry name" value="Enoyl-CoA_Hydratase/Isomerase"/>
</dbReference>
<evidence type="ECO:0000313" key="3">
    <source>
        <dbReference type="EMBL" id="AXG81041.1"/>
    </source>
</evidence>
<dbReference type="AlphaFoldDB" id="A0A345HWG7"/>
<dbReference type="RefSeq" id="WP_114663556.1">
    <property type="nucleotide sequence ID" value="NZ_CP031194.1"/>
</dbReference>
<reference evidence="4" key="1">
    <citation type="submission" date="2018-07" db="EMBL/GenBank/DDBJ databases">
        <authorList>
            <person name="Zhao J."/>
        </authorList>
    </citation>
    <scope>NUCLEOTIDE SEQUENCE [LARGE SCALE GENOMIC DNA]</scope>
    <source>
        <strain evidence="4">GSSD-12</strain>
    </source>
</reference>
<evidence type="ECO:0000256" key="1">
    <source>
        <dbReference type="ARBA" id="ARBA00005254"/>
    </source>
</evidence>
<dbReference type="SUPFAM" id="SSF52096">
    <property type="entry name" value="ClpP/crotonase"/>
    <property type="match status" value="1"/>
</dbReference>
<dbReference type="InterPro" id="IPR001753">
    <property type="entry name" value="Enoyl-CoA_hydra/iso"/>
</dbReference>
<keyword evidence="3" id="KW-0413">Isomerase</keyword>
<protein>
    <submittedName>
        <fullName evidence="3">Enoyl-CoA hydratase/isomerase family protein</fullName>
    </submittedName>
</protein>
<evidence type="ECO:0000313" key="4">
    <source>
        <dbReference type="Proteomes" id="UP000253868"/>
    </source>
</evidence>
<dbReference type="Pfam" id="PF00378">
    <property type="entry name" value="ECH_1"/>
    <property type="match status" value="1"/>
</dbReference>
<dbReference type="CDD" id="cd06558">
    <property type="entry name" value="crotonase-like"/>
    <property type="match status" value="1"/>
</dbReference>
<dbReference type="OrthoDB" id="5183239at2"/>
<keyword evidence="4" id="KW-1185">Reference proteome</keyword>
<dbReference type="InterPro" id="IPR018376">
    <property type="entry name" value="Enoyl-CoA_hyd/isom_CS"/>
</dbReference>
<dbReference type="EMBL" id="CP031194">
    <property type="protein sequence ID" value="AXG81041.1"/>
    <property type="molecule type" value="Genomic_DNA"/>
</dbReference>
<dbReference type="PANTHER" id="PTHR42964">
    <property type="entry name" value="ENOYL-COA HYDRATASE"/>
    <property type="match status" value="1"/>
</dbReference>
<name>A0A345HWG7_9ACTN</name>
<dbReference type="Proteomes" id="UP000253868">
    <property type="component" value="Chromosome"/>
</dbReference>